<keyword evidence="1" id="KW-0472">Membrane</keyword>
<dbReference type="AlphaFoldDB" id="A0A8D8X4E1"/>
<name>A0A8D8X4E1_9HEMI</name>
<proteinExistence type="predicted"/>
<keyword evidence="1" id="KW-1133">Transmembrane helix</keyword>
<dbReference type="EMBL" id="HBUF01257542">
    <property type="protein sequence ID" value="CAG6681933.1"/>
    <property type="molecule type" value="Transcribed_RNA"/>
</dbReference>
<accession>A0A8D8X4E1</accession>
<evidence type="ECO:0000313" key="2">
    <source>
        <dbReference type="EMBL" id="CAG6681933.1"/>
    </source>
</evidence>
<keyword evidence="1" id="KW-0812">Transmembrane</keyword>
<sequence>MLMIPSPNNFTILPNQIFPIALDTGFSTFQNLDLNKLIPSTLNHRLFLEEENSLWKSFVFIIIIFIVSCICIHYVLKCVKTIQEDKSTIEKLIPQSVPIQEPSVPQYNIFKFNPTPEQLAANRPKNYPLGPYYPPVRN</sequence>
<evidence type="ECO:0000256" key="1">
    <source>
        <dbReference type="SAM" id="Phobius"/>
    </source>
</evidence>
<reference evidence="2" key="1">
    <citation type="submission" date="2021-05" db="EMBL/GenBank/DDBJ databases">
        <authorList>
            <person name="Alioto T."/>
            <person name="Alioto T."/>
            <person name="Gomez Garrido J."/>
        </authorList>
    </citation>
    <scope>NUCLEOTIDE SEQUENCE</scope>
</reference>
<feature type="transmembrane region" description="Helical" evidence="1">
    <location>
        <begin position="54"/>
        <end position="76"/>
    </location>
</feature>
<organism evidence="2">
    <name type="scientific">Cacopsylla melanoneura</name>
    <dbReference type="NCBI Taxonomy" id="428564"/>
    <lineage>
        <taxon>Eukaryota</taxon>
        <taxon>Metazoa</taxon>
        <taxon>Ecdysozoa</taxon>
        <taxon>Arthropoda</taxon>
        <taxon>Hexapoda</taxon>
        <taxon>Insecta</taxon>
        <taxon>Pterygota</taxon>
        <taxon>Neoptera</taxon>
        <taxon>Paraneoptera</taxon>
        <taxon>Hemiptera</taxon>
        <taxon>Sternorrhyncha</taxon>
        <taxon>Psylloidea</taxon>
        <taxon>Psyllidae</taxon>
        <taxon>Psyllinae</taxon>
        <taxon>Cacopsylla</taxon>
    </lineage>
</organism>
<protein>
    <submittedName>
        <fullName evidence="2">Uncharacterized protein</fullName>
    </submittedName>
</protein>